<keyword evidence="4 6" id="KW-1133">Transmembrane helix</keyword>
<name>A0A846TJF5_9MICC</name>
<evidence type="ECO:0000256" key="6">
    <source>
        <dbReference type="SAM" id="Phobius"/>
    </source>
</evidence>
<feature type="transmembrane region" description="Helical" evidence="6">
    <location>
        <begin position="276"/>
        <end position="303"/>
    </location>
</feature>
<comment type="subcellular location">
    <subcellularLocation>
        <location evidence="1">Cell membrane</location>
        <topology evidence="1">Multi-pass membrane protein</topology>
    </subcellularLocation>
</comment>
<keyword evidence="2" id="KW-1003">Cell membrane</keyword>
<proteinExistence type="predicted"/>
<evidence type="ECO:0000256" key="2">
    <source>
        <dbReference type="ARBA" id="ARBA00022475"/>
    </source>
</evidence>
<feature type="transmembrane region" description="Helical" evidence="6">
    <location>
        <begin position="30"/>
        <end position="54"/>
    </location>
</feature>
<feature type="transmembrane region" description="Helical" evidence="6">
    <location>
        <begin position="151"/>
        <end position="172"/>
    </location>
</feature>
<dbReference type="Proteomes" id="UP000521379">
    <property type="component" value="Unassembled WGS sequence"/>
</dbReference>
<evidence type="ECO:0000313" key="8">
    <source>
        <dbReference type="Proteomes" id="UP000521379"/>
    </source>
</evidence>
<evidence type="ECO:0000256" key="4">
    <source>
        <dbReference type="ARBA" id="ARBA00022989"/>
    </source>
</evidence>
<dbReference type="PANTHER" id="PTHR42770">
    <property type="entry name" value="AMINO ACID TRANSPORTER-RELATED"/>
    <property type="match status" value="1"/>
</dbReference>
<evidence type="ECO:0000313" key="7">
    <source>
        <dbReference type="EMBL" id="NKE09308.1"/>
    </source>
</evidence>
<dbReference type="AlphaFoldDB" id="A0A846TJF5"/>
<reference evidence="7 8" key="1">
    <citation type="submission" date="2020-02" db="EMBL/GenBank/DDBJ databases">
        <authorList>
            <person name="Sun Q."/>
        </authorList>
    </citation>
    <scope>NUCLEOTIDE SEQUENCE [LARGE SCALE GENOMIC DNA]</scope>
    <source>
        <strain evidence="7 8">YIM 13062</strain>
    </source>
</reference>
<dbReference type="InterPro" id="IPR050367">
    <property type="entry name" value="APC_superfamily"/>
</dbReference>
<dbReference type="PIRSF" id="PIRSF006060">
    <property type="entry name" value="AA_transporter"/>
    <property type="match status" value="1"/>
</dbReference>
<feature type="transmembrane region" description="Helical" evidence="6">
    <location>
        <begin position="391"/>
        <end position="409"/>
    </location>
</feature>
<protein>
    <submittedName>
        <fullName evidence="7">Amino acid permease</fullName>
    </submittedName>
</protein>
<dbReference type="GO" id="GO:0022857">
    <property type="term" value="F:transmembrane transporter activity"/>
    <property type="evidence" value="ECO:0007669"/>
    <property type="project" value="InterPro"/>
</dbReference>
<keyword evidence="5 6" id="KW-0472">Membrane</keyword>
<evidence type="ECO:0000256" key="5">
    <source>
        <dbReference type="ARBA" id="ARBA00023136"/>
    </source>
</evidence>
<dbReference type="GO" id="GO:0005886">
    <property type="term" value="C:plasma membrane"/>
    <property type="evidence" value="ECO:0007669"/>
    <property type="project" value="UniProtKB-SubCell"/>
</dbReference>
<dbReference type="EMBL" id="JAAVUN010000007">
    <property type="protein sequence ID" value="NKE09308.1"/>
    <property type="molecule type" value="Genomic_DNA"/>
</dbReference>
<feature type="transmembrane region" description="Helical" evidence="6">
    <location>
        <begin position="184"/>
        <end position="205"/>
    </location>
</feature>
<keyword evidence="8" id="KW-1185">Reference proteome</keyword>
<dbReference type="Gene3D" id="1.20.1740.10">
    <property type="entry name" value="Amino acid/polyamine transporter I"/>
    <property type="match status" value="1"/>
</dbReference>
<gene>
    <name evidence="7" type="ORF">GTW58_05000</name>
</gene>
<evidence type="ECO:0000256" key="3">
    <source>
        <dbReference type="ARBA" id="ARBA00022692"/>
    </source>
</evidence>
<feature type="transmembrane region" description="Helical" evidence="6">
    <location>
        <begin position="226"/>
        <end position="248"/>
    </location>
</feature>
<feature type="transmembrane region" description="Helical" evidence="6">
    <location>
        <begin position="324"/>
        <end position="345"/>
    </location>
</feature>
<feature type="transmembrane region" description="Helical" evidence="6">
    <location>
        <begin position="124"/>
        <end position="144"/>
    </location>
</feature>
<keyword evidence="3 6" id="KW-0812">Transmembrane</keyword>
<feature type="transmembrane region" description="Helical" evidence="6">
    <location>
        <begin position="421"/>
        <end position="438"/>
    </location>
</feature>
<dbReference type="PANTHER" id="PTHR42770:SF7">
    <property type="entry name" value="MEMBRANE PROTEIN"/>
    <property type="match status" value="1"/>
</dbReference>
<feature type="transmembrane region" description="Helical" evidence="6">
    <location>
        <begin position="351"/>
        <end position="370"/>
    </location>
</feature>
<evidence type="ECO:0000256" key="1">
    <source>
        <dbReference type="ARBA" id="ARBA00004651"/>
    </source>
</evidence>
<feature type="transmembrane region" description="Helical" evidence="6">
    <location>
        <begin position="5"/>
        <end position="24"/>
    </location>
</feature>
<sequence>MDAIVLGFGAMIGFGWVILTGGWINDAGTWGAVLAMLAGGGIMAVVGLVYGELVASMPAAGGEHNYLMRGMGARWAFVGSWAITVGYITIVAFEAVAVPRTVGYILPGALDQVKLWSVAGSDVYLVWALVGTACAVIITGINILGVKQASVVQTFVVLFLLIIGAMMVVGAFTGGSASNMEPAFTGGLGGFFLVLVVVPFLFVGFDVIPQVSEEMNIPAKKLGGTIVISVMMAAAWYVIVVLATSASLPADQLVVADIAVADAIGAVFHSQVFANLLLAGGLAGILTSWNSLLMGASRLLWALGASRMIPTWFARIHPRFGTPVNALLFVGVISAVAPFFGAQMLGWLVDSGSPSIVIAYLMVSIVFVILRRREPEMPRPFRIGGRGPGGLVIGALSIVLTAALLSLYIPGMPTSLTLPPYIVFALWWVLGAVFLFRIPRGIGPGPDAEERLVAAKQR</sequence>
<dbReference type="InterPro" id="IPR002293">
    <property type="entry name" value="AA/rel_permease1"/>
</dbReference>
<comment type="caution">
    <text evidence="7">The sequence shown here is derived from an EMBL/GenBank/DDBJ whole genome shotgun (WGS) entry which is preliminary data.</text>
</comment>
<organism evidence="7 8">
    <name type="scientific">Kocuria subflava</name>
    <dbReference type="NCBI Taxonomy" id="1736139"/>
    <lineage>
        <taxon>Bacteria</taxon>
        <taxon>Bacillati</taxon>
        <taxon>Actinomycetota</taxon>
        <taxon>Actinomycetes</taxon>
        <taxon>Micrococcales</taxon>
        <taxon>Micrococcaceae</taxon>
        <taxon>Kocuria</taxon>
    </lineage>
</organism>
<accession>A0A846TJF5</accession>
<dbReference type="Pfam" id="PF13520">
    <property type="entry name" value="AA_permease_2"/>
    <property type="match status" value="1"/>
</dbReference>
<feature type="transmembrane region" description="Helical" evidence="6">
    <location>
        <begin position="75"/>
        <end position="98"/>
    </location>
</feature>